<evidence type="ECO:0000313" key="1">
    <source>
        <dbReference type="EMBL" id="KAF4677232.1"/>
    </source>
</evidence>
<name>A0A7J6N037_PEROL</name>
<evidence type="ECO:0000313" key="2">
    <source>
        <dbReference type="Proteomes" id="UP000574390"/>
    </source>
</evidence>
<dbReference type="AlphaFoldDB" id="A0A7J6N037"/>
<dbReference type="Proteomes" id="UP000574390">
    <property type="component" value="Unassembled WGS sequence"/>
</dbReference>
<comment type="caution">
    <text evidence="1">The sequence shown here is derived from an EMBL/GenBank/DDBJ whole genome shotgun (WGS) entry which is preliminary data.</text>
</comment>
<protein>
    <submittedName>
        <fullName evidence="1">Uncharacterized protein</fullName>
    </submittedName>
</protein>
<dbReference type="EMBL" id="JABANM010038302">
    <property type="protein sequence ID" value="KAF4677232.1"/>
    <property type="molecule type" value="Genomic_DNA"/>
</dbReference>
<gene>
    <name evidence="1" type="ORF">FOZ62_016988</name>
</gene>
<sequence length="252" mass="28312">MREHYIGLILIGQLHLRATGHSPRQKGQLRTQREPERSCVLSATDFQGKGQFSRIQGILEVDCSPDWASVAAKYDEETKQYFLDYASIELTPGGLKYEVVEDYVMGDSGGCDESFFAWAKRFLEEGEHPVSLLTVLWNADHDFAFVSMLTFMDPKGKASIRIPLSSEGLDIVRTAWKDVSHGRGKDFGQKFIPMLVDVGKKLLENPGVKTNAESWGLMQEDEPRKSAFTVTLIVAVATNWNEDVKAYIPHQP</sequence>
<accession>A0A7J6N037</accession>
<reference evidence="1 2" key="1">
    <citation type="submission" date="2020-04" db="EMBL/GenBank/DDBJ databases">
        <title>Perkinsus olseni comparative genomics.</title>
        <authorList>
            <person name="Bogema D.R."/>
        </authorList>
    </citation>
    <scope>NUCLEOTIDE SEQUENCE [LARGE SCALE GENOMIC DNA]</scope>
    <source>
        <strain evidence="1">ATCC PRA-205</strain>
    </source>
</reference>
<proteinExistence type="predicted"/>
<organism evidence="1 2">
    <name type="scientific">Perkinsus olseni</name>
    <name type="common">Perkinsus atlanticus</name>
    <dbReference type="NCBI Taxonomy" id="32597"/>
    <lineage>
        <taxon>Eukaryota</taxon>
        <taxon>Sar</taxon>
        <taxon>Alveolata</taxon>
        <taxon>Perkinsozoa</taxon>
        <taxon>Perkinsea</taxon>
        <taxon>Perkinsida</taxon>
        <taxon>Perkinsidae</taxon>
        <taxon>Perkinsus</taxon>
    </lineage>
</organism>